<dbReference type="Proteomes" id="UP000054018">
    <property type="component" value="Unassembled WGS sequence"/>
</dbReference>
<dbReference type="EMBL" id="KN833758">
    <property type="protein sequence ID" value="KIK20856.1"/>
    <property type="molecule type" value="Genomic_DNA"/>
</dbReference>
<accession>A0A0C9YVM9</accession>
<dbReference type="AlphaFoldDB" id="A0A0C9YVM9"/>
<evidence type="ECO:0000313" key="1">
    <source>
        <dbReference type="EMBL" id="KIK20856.1"/>
    </source>
</evidence>
<dbReference type="InterPro" id="IPR045249">
    <property type="entry name" value="HARBI1-like"/>
</dbReference>
<feature type="non-terminal residue" evidence="1">
    <location>
        <position position="92"/>
    </location>
</feature>
<gene>
    <name evidence="1" type="ORF">PISMIDRAFT_73993</name>
</gene>
<dbReference type="PANTHER" id="PTHR22930">
    <property type="match status" value="1"/>
</dbReference>
<keyword evidence="2" id="KW-1185">Reference proteome</keyword>
<proteinExistence type="predicted"/>
<dbReference type="STRING" id="765257.A0A0C9YVM9"/>
<organism evidence="1 2">
    <name type="scientific">Pisolithus microcarpus 441</name>
    <dbReference type="NCBI Taxonomy" id="765257"/>
    <lineage>
        <taxon>Eukaryota</taxon>
        <taxon>Fungi</taxon>
        <taxon>Dikarya</taxon>
        <taxon>Basidiomycota</taxon>
        <taxon>Agaricomycotina</taxon>
        <taxon>Agaricomycetes</taxon>
        <taxon>Agaricomycetidae</taxon>
        <taxon>Boletales</taxon>
        <taxon>Sclerodermatineae</taxon>
        <taxon>Pisolithaceae</taxon>
        <taxon>Pisolithus</taxon>
    </lineage>
</organism>
<evidence type="ECO:0008006" key="3">
    <source>
        <dbReference type="Google" id="ProtNLM"/>
    </source>
</evidence>
<feature type="non-terminal residue" evidence="1">
    <location>
        <position position="1"/>
    </location>
</feature>
<reference evidence="2" key="2">
    <citation type="submission" date="2015-01" db="EMBL/GenBank/DDBJ databases">
        <title>Evolutionary Origins and Diversification of the Mycorrhizal Mutualists.</title>
        <authorList>
            <consortium name="DOE Joint Genome Institute"/>
            <consortium name="Mycorrhizal Genomics Consortium"/>
            <person name="Kohler A."/>
            <person name="Kuo A."/>
            <person name="Nagy L.G."/>
            <person name="Floudas D."/>
            <person name="Copeland A."/>
            <person name="Barry K.W."/>
            <person name="Cichocki N."/>
            <person name="Veneault-Fourrey C."/>
            <person name="LaButti K."/>
            <person name="Lindquist E.A."/>
            <person name="Lipzen A."/>
            <person name="Lundell T."/>
            <person name="Morin E."/>
            <person name="Murat C."/>
            <person name="Riley R."/>
            <person name="Ohm R."/>
            <person name="Sun H."/>
            <person name="Tunlid A."/>
            <person name="Henrissat B."/>
            <person name="Grigoriev I.V."/>
            <person name="Hibbett D.S."/>
            <person name="Martin F."/>
        </authorList>
    </citation>
    <scope>NUCLEOTIDE SEQUENCE [LARGE SCALE GENOMIC DNA]</scope>
    <source>
        <strain evidence="2">441</strain>
    </source>
</reference>
<protein>
    <recommendedName>
        <fullName evidence="3">DDE Tnp4 domain-containing protein</fullName>
    </recommendedName>
</protein>
<dbReference type="PANTHER" id="PTHR22930:SF228">
    <property type="entry name" value="PROTEIN ALP1-LIKE"/>
    <property type="match status" value="1"/>
</dbReference>
<sequence>VTGLSIRHIGERFQRSNGTISKYFKKILYAFSSPGIYARYVRLPREDDPVHPTILNDPKFYPFFRDALGAIDGTHIACVPAADERDASRNRK</sequence>
<dbReference type="HOGENOM" id="CLU_040082_6_1_1"/>
<name>A0A0C9YVM9_9AGAM</name>
<evidence type="ECO:0000313" key="2">
    <source>
        <dbReference type="Proteomes" id="UP000054018"/>
    </source>
</evidence>
<dbReference type="OrthoDB" id="2686916at2759"/>
<reference evidence="1 2" key="1">
    <citation type="submission" date="2014-04" db="EMBL/GenBank/DDBJ databases">
        <authorList>
            <consortium name="DOE Joint Genome Institute"/>
            <person name="Kuo A."/>
            <person name="Kohler A."/>
            <person name="Costa M.D."/>
            <person name="Nagy L.G."/>
            <person name="Floudas D."/>
            <person name="Copeland A."/>
            <person name="Barry K.W."/>
            <person name="Cichocki N."/>
            <person name="Veneault-Fourrey C."/>
            <person name="LaButti K."/>
            <person name="Lindquist E.A."/>
            <person name="Lipzen A."/>
            <person name="Lundell T."/>
            <person name="Morin E."/>
            <person name="Murat C."/>
            <person name="Sun H."/>
            <person name="Tunlid A."/>
            <person name="Henrissat B."/>
            <person name="Grigoriev I.V."/>
            <person name="Hibbett D.S."/>
            <person name="Martin F."/>
            <person name="Nordberg H.P."/>
            <person name="Cantor M.N."/>
            <person name="Hua S.X."/>
        </authorList>
    </citation>
    <scope>NUCLEOTIDE SEQUENCE [LARGE SCALE GENOMIC DNA]</scope>
    <source>
        <strain evidence="1 2">441</strain>
    </source>
</reference>